<reference evidence="1 2" key="1">
    <citation type="submission" date="2024-01" db="EMBL/GenBank/DDBJ databases">
        <title>Genome assemblies of Stephania.</title>
        <authorList>
            <person name="Yang L."/>
        </authorList>
    </citation>
    <scope>NUCLEOTIDE SEQUENCE [LARGE SCALE GENOMIC DNA]</scope>
    <source>
        <strain evidence="1">JXDWG</strain>
        <tissue evidence="1">Leaf</tissue>
    </source>
</reference>
<evidence type="ECO:0000313" key="1">
    <source>
        <dbReference type="EMBL" id="KAK9166626.1"/>
    </source>
</evidence>
<sequence length="74" mass="8283">MVVLFWGGAKNPIVRLLDNGNLVVVESESQNLMTLMGISGELRLPIRHFVGWDEDGLGFGNWAQSKAHFLEELE</sequence>
<evidence type="ECO:0000313" key="2">
    <source>
        <dbReference type="Proteomes" id="UP001419268"/>
    </source>
</evidence>
<accession>A0AAP0L8Y4</accession>
<gene>
    <name evidence="1" type="ORF">Scep_001817</name>
</gene>
<keyword evidence="2" id="KW-1185">Reference proteome</keyword>
<dbReference type="AlphaFoldDB" id="A0AAP0L8Y4"/>
<proteinExistence type="predicted"/>
<dbReference type="EMBL" id="JBBNAG010000001">
    <property type="protein sequence ID" value="KAK9166626.1"/>
    <property type="molecule type" value="Genomic_DNA"/>
</dbReference>
<dbReference type="Proteomes" id="UP001419268">
    <property type="component" value="Unassembled WGS sequence"/>
</dbReference>
<name>A0AAP0L8Y4_9MAGN</name>
<organism evidence="1 2">
    <name type="scientific">Stephania cephalantha</name>
    <dbReference type="NCBI Taxonomy" id="152367"/>
    <lineage>
        <taxon>Eukaryota</taxon>
        <taxon>Viridiplantae</taxon>
        <taxon>Streptophyta</taxon>
        <taxon>Embryophyta</taxon>
        <taxon>Tracheophyta</taxon>
        <taxon>Spermatophyta</taxon>
        <taxon>Magnoliopsida</taxon>
        <taxon>Ranunculales</taxon>
        <taxon>Menispermaceae</taxon>
        <taxon>Menispermoideae</taxon>
        <taxon>Cissampelideae</taxon>
        <taxon>Stephania</taxon>
    </lineage>
</organism>
<comment type="caution">
    <text evidence="1">The sequence shown here is derived from an EMBL/GenBank/DDBJ whole genome shotgun (WGS) entry which is preliminary data.</text>
</comment>
<protein>
    <submittedName>
        <fullName evidence="1">Uncharacterized protein</fullName>
    </submittedName>
</protein>